<evidence type="ECO:0000259" key="5">
    <source>
        <dbReference type="Pfam" id="PF01755"/>
    </source>
</evidence>
<dbReference type="RefSeq" id="XP_018028154.1">
    <property type="nucleotide sequence ID" value="XM_018172665.2"/>
</dbReference>
<name>A0A8B7PPL6_HYAAZ</name>
<keyword evidence="4" id="KW-0732">Signal</keyword>
<dbReference type="SUPFAM" id="SSF53448">
    <property type="entry name" value="Nucleotide-diphospho-sugar transferases"/>
    <property type="match status" value="1"/>
</dbReference>
<evidence type="ECO:0000313" key="6">
    <source>
        <dbReference type="Proteomes" id="UP000694843"/>
    </source>
</evidence>
<evidence type="ECO:0000256" key="4">
    <source>
        <dbReference type="SAM" id="SignalP"/>
    </source>
</evidence>
<dbReference type="PANTHER" id="PTHR10730:SF53">
    <property type="entry name" value="GLYCOSYLTRANSFERASE 25 FAMILY MEMBER"/>
    <property type="match status" value="1"/>
</dbReference>
<keyword evidence="6" id="KW-1185">Reference proteome</keyword>
<dbReference type="KEGG" id="hazt:108683353"/>
<dbReference type="OMA" id="AFRVPAX"/>
<dbReference type="CDD" id="cd06532">
    <property type="entry name" value="Glyco_transf_25"/>
    <property type="match status" value="1"/>
</dbReference>
<keyword evidence="3" id="KW-0808">Transferase</keyword>
<dbReference type="Pfam" id="PF01755">
    <property type="entry name" value="Glyco_transf_25"/>
    <property type="match status" value="1"/>
</dbReference>
<dbReference type="Proteomes" id="UP000694843">
    <property type="component" value="Unplaced"/>
</dbReference>
<evidence type="ECO:0000313" key="7">
    <source>
        <dbReference type="RefSeq" id="XP_018028154.1"/>
    </source>
</evidence>
<keyword evidence="2" id="KW-0328">Glycosyltransferase</keyword>
<dbReference type="RefSeq" id="XP_047735447.1">
    <property type="nucleotide sequence ID" value="XM_047879491.1"/>
</dbReference>
<dbReference type="GeneID" id="108683353"/>
<dbReference type="InterPro" id="IPR002654">
    <property type="entry name" value="Glyco_trans_25"/>
</dbReference>
<evidence type="ECO:0000256" key="2">
    <source>
        <dbReference type="ARBA" id="ARBA00022676"/>
    </source>
</evidence>
<dbReference type="InterPro" id="IPR029044">
    <property type="entry name" value="Nucleotide-diphossugar_trans"/>
</dbReference>
<sequence>MIMFHCFILVSFIVHSVTGVNENGSSTNNIGTSDGVAVQPLVYVVLTARNEELTLPYFLTYFELLSYPTSRMILHIRADHCDDRTVDILDEWLDQNGHRYLRVDAVLNKAREGFRVKCNVSNNIEENGSRLVKLKTEAFYSAQKSDADYVLFLDTDVFLLNTNVIGDLIGFDHTIVSPMLQSTRDYSNFWGAMSEEFYYESSELFYSIFDRKVSGCFSVPLVRSFVLIDLHNPSVRRISFDANSITELEIPYDDYITFAVSSALAGITTHICNDKEYGLVVHPRAPAGPSDIYKKLIRDLKVRSARSRVLLGANAKFVKYLPPPVLKDKAGLDQVYYLNLDKRKDRREQMEYILDTVGIAAQRVQAVDGNDLTEEVKNELGVKEIEGFLDPNLHRPVSRGEMGGTITHYNIWNNIIDNKYEKAMVFEDDVQFFPNFKENLRSLLAHLANARIEWDFIFLGYKDLEAELPKLEVPGAPMLEVSKYSYWLVGYLISQSGALKLVNADPLSKILACDEFLPIMYDRSPLTEYKHLFPNRNLIAYSASPPLLEPRFFKGEHGYVSDSEAIL</sequence>
<gene>
    <name evidence="7 8" type="primary">LOC108683353</name>
</gene>
<evidence type="ECO:0000256" key="1">
    <source>
        <dbReference type="ARBA" id="ARBA00006721"/>
    </source>
</evidence>
<dbReference type="InterPro" id="IPR050757">
    <property type="entry name" value="Collagen_mod_GT25"/>
</dbReference>
<dbReference type="AlphaFoldDB" id="A0A8B7PPL6"/>
<dbReference type="Gene3D" id="3.90.550.10">
    <property type="entry name" value="Spore Coat Polysaccharide Biosynthesis Protein SpsA, Chain A"/>
    <property type="match status" value="1"/>
</dbReference>
<feature type="chain" id="PRO_5044664473" evidence="4">
    <location>
        <begin position="20"/>
        <end position="567"/>
    </location>
</feature>
<feature type="signal peptide" evidence="4">
    <location>
        <begin position="1"/>
        <end position="19"/>
    </location>
</feature>
<comment type="similarity">
    <text evidence="1">Belongs to the glycosyltransferase 25 family.</text>
</comment>
<protein>
    <submittedName>
        <fullName evidence="7 8">Glycosyltransferase 25 family member isoform X1</fullName>
    </submittedName>
</protein>
<evidence type="ECO:0000256" key="3">
    <source>
        <dbReference type="ARBA" id="ARBA00022679"/>
    </source>
</evidence>
<evidence type="ECO:0000313" key="8">
    <source>
        <dbReference type="RefSeq" id="XP_047735447.1"/>
    </source>
</evidence>
<dbReference type="GO" id="GO:0050211">
    <property type="term" value="F:procollagen galactosyltransferase activity"/>
    <property type="evidence" value="ECO:0007669"/>
    <property type="project" value="TreeGrafter"/>
</dbReference>
<dbReference type="OrthoDB" id="47375at2759"/>
<reference evidence="7 8" key="1">
    <citation type="submission" date="2025-04" db="UniProtKB">
        <authorList>
            <consortium name="RefSeq"/>
        </authorList>
    </citation>
    <scope>IDENTIFICATION</scope>
    <source>
        <tissue evidence="7 8">Whole organism</tissue>
    </source>
</reference>
<accession>A0A8B7PPL6</accession>
<feature type="domain" description="Glycosyl transferase family 25" evidence="5">
    <location>
        <begin position="334"/>
        <end position="504"/>
    </location>
</feature>
<proteinExistence type="inferred from homology"/>
<dbReference type="PANTHER" id="PTHR10730">
    <property type="entry name" value="PROCOLLAGEN-LYSINE,2-OXOGLUTARATE 5-DIOXYGENASE/GLYCOSYLTRANSFERASE 25 FAMILY MEMBER"/>
    <property type="match status" value="1"/>
</dbReference>
<organism evidence="6 7">
    <name type="scientific">Hyalella azteca</name>
    <name type="common">Amphipod</name>
    <dbReference type="NCBI Taxonomy" id="294128"/>
    <lineage>
        <taxon>Eukaryota</taxon>
        <taxon>Metazoa</taxon>
        <taxon>Ecdysozoa</taxon>
        <taxon>Arthropoda</taxon>
        <taxon>Crustacea</taxon>
        <taxon>Multicrustacea</taxon>
        <taxon>Malacostraca</taxon>
        <taxon>Eumalacostraca</taxon>
        <taxon>Peracarida</taxon>
        <taxon>Amphipoda</taxon>
        <taxon>Senticaudata</taxon>
        <taxon>Talitrida</taxon>
        <taxon>Talitroidea</taxon>
        <taxon>Hyalellidae</taxon>
        <taxon>Hyalella</taxon>
    </lineage>
</organism>